<dbReference type="SMART" id="SM00382">
    <property type="entry name" value="AAA"/>
    <property type="match status" value="1"/>
</dbReference>
<dbReference type="SUPFAM" id="SSF52540">
    <property type="entry name" value="P-loop containing nucleoside triphosphate hydrolases"/>
    <property type="match status" value="1"/>
</dbReference>
<dbReference type="SMART" id="SM01086">
    <property type="entry name" value="ClpB_D2-small"/>
    <property type="match status" value="1"/>
</dbReference>
<dbReference type="GO" id="GO:0051603">
    <property type="term" value="P:proteolysis involved in protein catabolic process"/>
    <property type="evidence" value="ECO:0007669"/>
    <property type="project" value="TreeGrafter"/>
</dbReference>
<dbReference type="InterPro" id="IPR019489">
    <property type="entry name" value="Clp_ATPase_C"/>
</dbReference>
<dbReference type="PANTHER" id="PTHR48102">
    <property type="entry name" value="ATP-DEPENDENT CLP PROTEASE ATP-BINDING SUBUNIT CLPX-LIKE, MITOCHONDRIAL-RELATED"/>
    <property type="match status" value="1"/>
</dbReference>
<dbReference type="GO" id="GO:0016887">
    <property type="term" value="F:ATP hydrolysis activity"/>
    <property type="evidence" value="ECO:0007669"/>
    <property type="project" value="InterPro"/>
</dbReference>
<dbReference type="Pfam" id="PF07724">
    <property type="entry name" value="AAA_2"/>
    <property type="match status" value="1"/>
</dbReference>
<feature type="domain" description="Clp ATPase C-terminal" evidence="5">
    <location>
        <begin position="261"/>
        <end position="354"/>
    </location>
</feature>
<sequence>MTAVEIFKFLERDVLGQKEVLQFVAVAIYKHLQGEPFGNLMMIGNSGTGKTTVMRAMEKLYMGHPDFEKYRAVIVMNANTFATEEGIIDLGTFYIRLEERAKKILGPNATAEQIGTFMEHATVCLDEIDKCSGMVGGKPYVTGINIQQALLTLIEGQEIDHIVTVTRDGVTSSEPVTLHTGKMLFLCAGAFETLYDQVFTRVTSPTSRVKLPTETVYEDGEVQIREYFTLRHHFRQEDLFDFGMQPQFLSRFDNSIILEDLDGDLLKRILVEPDDAVFRTSQKFFAKMGIRLDITDGAARKIATEAAQHARIGARALKAVYGKMIKPFEYDPYGNADVIREGDGYRLTINEEIVNRSLKPAYEQLT</sequence>
<dbReference type="GO" id="GO:0005524">
    <property type="term" value="F:ATP binding"/>
    <property type="evidence" value="ECO:0007669"/>
    <property type="project" value="UniProtKB-KW"/>
</dbReference>
<keyword evidence="2" id="KW-0067">ATP-binding</keyword>
<evidence type="ECO:0000256" key="1">
    <source>
        <dbReference type="ARBA" id="ARBA00022741"/>
    </source>
</evidence>
<evidence type="ECO:0000259" key="4">
    <source>
        <dbReference type="SMART" id="SM00382"/>
    </source>
</evidence>
<evidence type="ECO:0000313" key="6">
    <source>
        <dbReference type="EMBL" id="MBD3866968.1"/>
    </source>
</evidence>
<dbReference type="AlphaFoldDB" id="A0A8J6XZ24"/>
<evidence type="ECO:0000256" key="2">
    <source>
        <dbReference type="ARBA" id="ARBA00022840"/>
    </source>
</evidence>
<dbReference type="InterPro" id="IPR003593">
    <property type="entry name" value="AAA+_ATPase"/>
</dbReference>
<dbReference type="PANTHER" id="PTHR48102:SF7">
    <property type="entry name" value="ATP-DEPENDENT CLP PROTEASE ATP-BINDING SUBUNIT CLPX-LIKE, MITOCHONDRIAL"/>
    <property type="match status" value="1"/>
</dbReference>
<keyword evidence="1" id="KW-0547">Nucleotide-binding</keyword>
<dbReference type="Gene3D" id="3.40.50.300">
    <property type="entry name" value="P-loop containing nucleotide triphosphate hydrolases"/>
    <property type="match status" value="1"/>
</dbReference>
<dbReference type="Proteomes" id="UP000648239">
    <property type="component" value="Unassembled WGS sequence"/>
</dbReference>
<reference evidence="6 7" key="1">
    <citation type="submission" date="2020-08" db="EMBL/GenBank/DDBJ databases">
        <title>Acidobacteriota in marine sediments use diverse sulfur dissimilation pathways.</title>
        <authorList>
            <person name="Wasmund K."/>
        </authorList>
    </citation>
    <scope>NUCLEOTIDE SEQUENCE [LARGE SCALE GENOMIC DNA]</scope>
    <source>
        <strain evidence="6">MAG AM4</strain>
    </source>
</reference>
<organism evidence="6 7">
    <name type="scientific">Candidatus Polarisedimenticola svalbardensis</name>
    <dbReference type="NCBI Taxonomy" id="2886004"/>
    <lineage>
        <taxon>Bacteria</taxon>
        <taxon>Pseudomonadati</taxon>
        <taxon>Acidobacteriota</taxon>
        <taxon>Candidatus Polarisedimenticolia</taxon>
        <taxon>Candidatus Polarisedimenticolales</taxon>
        <taxon>Candidatus Polarisedimenticolaceae</taxon>
        <taxon>Candidatus Polarisedimenticola</taxon>
    </lineage>
</organism>
<dbReference type="InterPro" id="IPR050052">
    <property type="entry name" value="ATP-dep_Clp_protease_ClpX"/>
</dbReference>
<accession>A0A8J6XZ24</accession>
<dbReference type="Gene3D" id="1.10.8.60">
    <property type="match status" value="1"/>
</dbReference>
<name>A0A8J6XZ24_9BACT</name>
<proteinExistence type="predicted"/>
<keyword evidence="3" id="KW-0143">Chaperone</keyword>
<evidence type="ECO:0000256" key="3">
    <source>
        <dbReference type="ARBA" id="ARBA00023186"/>
    </source>
</evidence>
<evidence type="ECO:0000259" key="5">
    <source>
        <dbReference type="SMART" id="SM01086"/>
    </source>
</evidence>
<dbReference type="InterPro" id="IPR003959">
    <property type="entry name" value="ATPase_AAA_core"/>
</dbReference>
<dbReference type="EMBL" id="JACXWD010000004">
    <property type="protein sequence ID" value="MBD3866968.1"/>
    <property type="molecule type" value="Genomic_DNA"/>
</dbReference>
<evidence type="ECO:0000313" key="7">
    <source>
        <dbReference type="Proteomes" id="UP000648239"/>
    </source>
</evidence>
<dbReference type="InterPro" id="IPR027417">
    <property type="entry name" value="P-loop_NTPase"/>
</dbReference>
<feature type="domain" description="AAA+ ATPase" evidence="4">
    <location>
        <begin position="36"/>
        <end position="190"/>
    </location>
</feature>
<protein>
    <submittedName>
        <fullName evidence="6">AAA family ATPase</fullName>
    </submittedName>
</protein>
<comment type="caution">
    <text evidence="6">The sequence shown here is derived from an EMBL/GenBank/DDBJ whole genome shotgun (WGS) entry which is preliminary data.</text>
</comment>
<gene>
    <name evidence="6" type="ORF">IFK94_02495</name>
</gene>